<accession>A0A4P9VPD2</accession>
<keyword evidence="3" id="KW-1185">Reference proteome</keyword>
<dbReference type="PANTHER" id="PTHR30296:SF0">
    <property type="entry name" value="LACTATE UTILIZATION PROTEIN A"/>
    <property type="match status" value="1"/>
</dbReference>
<dbReference type="PANTHER" id="PTHR30296">
    <property type="entry name" value="UNCHARACTERIZED PROTEIN YKGE"/>
    <property type="match status" value="1"/>
</dbReference>
<dbReference type="GO" id="GO:0016491">
    <property type="term" value="F:oxidoreductase activity"/>
    <property type="evidence" value="ECO:0007669"/>
    <property type="project" value="UniProtKB-ARBA"/>
</dbReference>
<organism evidence="2 3">
    <name type="scientific">Zooshikella ganghwensis</name>
    <dbReference type="NCBI Taxonomy" id="202772"/>
    <lineage>
        <taxon>Bacteria</taxon>
        <taxon>Pseudomonadati</taxon>
        <taxon>Pseudomonadota</taxon>
        <taxon>Gammaproteobacteria</taxon>
        <taxon>Oceanospirillales</taxon>
        <taxon>Zooshikellaceae</taxon>
        <taxon>Zooshikella</taxon>
    </lineage>
</organism>
<dbReference type="GO" id="GO:0005829">
    <property type="term" value="C:cytosol"/>
    <property type="evidence" value="ECO:0007669"/>
    <property type="project" value="TreeGrafter"/>
</dbReference>
<evidence type="ECO:0000313" key="2">
    <source>
        <dbReference type="EMBL" id="RDH43980.1"/>
    </source>
</evidence>
<sequence length="250" mass="27934">MTTTEHVYLYGTCTIDLFFPEAGIDAITLLEQYNIKAHFPPEQTCCGQPAYTSGYPQQAQQVALTQIAAFPENWPIVVLSGSCAGMMKHHYTHLFPDNHPQSIQAHRFSQRIVEFSEFLYHHLKITLTDYGQPVHAALHTACSARREMDTLQCSQQLLSQLHNVSVVSPAHEEECCGFGGTFSVKFTEISGAMVNDKCKALEATNIQHLISTDCACLLNINGCLAKRQKTPLQGEHLASFLRHRCQSRKP</sequence>
<dbReference type="Proteomes" id="UP000257039">
    <property type="component" value="Unassembled WGS sequence"/>
</dbReference>
<dbReference type="AlphaFoldDB" id="A0A4P9VPD2"/>
<comment type="caution">
    <text evidence="2">The sequence shown here is derived from an EMBL/GenBank/DDBJ whole genome shotgun (WGS) entry which is preliminary data.</text>
</comment>
<proteinExistence type="predicted"/>
<dbReference type="InterPro" id="IPR004017">
    <property type="entry name" value="Cys_rich_dom"/>
</dbReference>
<protein>
    <submittedName>
        <fullName evidence="2">(Fe-S)-binding protein</fullName>
    </submittedName>
</protein>
<dbReference type="Pfam" id="PF02754">
    <property type="entry name" value="CCG"/>
    <property type="match status" value="2"/>
</dbReference>
<evidence type="ECO:0000259" key="1">
    <source>
        <dbReference type="Pfam" id="PF02754"/>
    </source>
</evidence>
<name>A0A4P9VPD2_9GAMM</name>
<reference evidence="2 3" key="1">
    <citation type="submission" date="2017-04" db="EMBL/GenBank/DDBJ databases">
        <title>Draft genome sequence of Zooshikella ganghwensis VG4 isolated from Red Sea sediments.</title>
        <authorList>
            <person name="Rehman Z."/>
            <person name="Alam I."/>
            <person name="Kamau A."/>
            <person name="Bajic V."/>
            <person name="Leiknes T."/>
        </authorList>
    </citation>
    <scope>NUCLEOTIDE SEQUENCE [LARGE SCALE GENOMIC DNA]</scope>
    <source>
        <strain evidence="2 3">VG4</strain>
    </source>
</reference>
<dbReference type="EMBL" id="NDXW01000001">
    <property type="protein sequence ID" value="RDH43980.1"/>
    <property type="molecule type" value="Genomic_DNA"/>
</dbReference>
<feature type="domain" description="Cysteine-rich" evidence="1">
    <location>
        <begin position="9"/>
        <end position="88"/>
    </location>
</feature>
<dbReference type="RefSeq" id="WP_094787203.1">
    <property type="nucleotide sequence ID" value="NZ_JAEVHG010000005.1"/>
</dbReference>
<feature type="domain" description="Cysteine-rich" evidence="1">
    <location>
        <begin position="137"/>
        <end position="220"/>
    </location>
</feature>
<evidence type="ECO:0000313" key="3">
    <source>
        <dbReference type="Proteomes" id="UP000257039"/>
    </source>
</evidence>
<gene>
    <name evidence="2" type="ORF">B9G39_11280</name>
</gene>